<keyword evidence="3" id="KW-1003">Cell membrane</keyword>
<keyword evidence="7" id="KW-0811">Translocation</keyword>
<name>A0A382M9V9_9ZZZZ</name>
<evidence type="ECO:0000259" key="10">
    <source>
        <dbReference type="Pfam" id="PF02355"/>
    </source>
</evidence>
<dbReference type="PANTHER" id="PTHR30081:SF8">
    <property type="entry name" value="PROTEIN TRANSLOCASE SUBUNIT SECF"/>
    <property type="match status" value="1"/>
</dbReference>
<dbReference type="InterPro" id="IPR022813">
    <property type="entry name" value="SecD/SecF_arch_bac"/>
</dbReference>
<evidence type="ECO:0000256" key="2">
    <source>
        <dbReference type="ARBA" id="ARBA00022448"/>
    </source>
</evidence>
<evidence type="ECO:0000256" key="1">
    <source>
        <dbReference type="ARBA" id="ARBA00004651"/>
    </source>
</evidence>
<keyword evidence="8 9" id="KW-0472">Membrane</keyword>
<gene>
    <name evidence="11" type="ORF">METZ01_LOCUS298638</name>
</gene>
<feature type="transmembrane region" description="Helical" evidence="9">
    <location>
        <begin position="130"/>
        <end position="150"/>
    </location>
</feature>
<evidence type="ECO:0000256" key="3">
    <source>
        <dbReference type="ARBA" id="ARBA00022475"/>
    </source>
</evidence>
<evidence type="ECO:0000256" key="6">
    <source>
        <dbReference type="ARBA" id="ARBA00022989"/>
    </source>
</evidence>
<dbReference type="PANTHER" id="PTHR30081">
    <property type="entry name" value="PROTEIN-EXPORT MEMBRANE PROTEIN SEC"/>
    <property type="match status" value="1"/>
</dbReference>
<evidence type="ECO:0000256" key="4">
    <source>
        <dbReference type="ARBA" id="ARBA00022692"/>
    </source>
</evidence>
<evidence type="ECO:0000256" key="5">
    <source>
        <dbReference type="ARBA" id="ARBA00022927"/>
    </source>
</evidence>
<dbReference type="Pfam" id="PF02355">
    <property type="entry name" value="SecD_SecF_C"/>
    <property type="match status" value="1"/>
</dbReference>
<feature type="domain" description="Protein export membrane protein SecD/SecF C-terminal" evidence="10">
    <location>
        <begin position="112"/>
        <end position="256"/>
    </location>
</feature>
<dbReference type="InterPro" id="IPR048634">
    <property type="entry name" value="SecD_SecF_C"/>
</dbReference>
<dbReference type="SUPFAM" id="SSF82866">
    <property type="entry name" value="Multidrug efflux transporter AcrB transmembrane domain"/>
    <property type="match status" value="1"/>
</dbReference>
<protein>
    <recommendedName>
        <fullName evidence="10">Protein export membrane protein SecD/SecF C-terminal domain-containing protein</fullName>
    </recommendedName>
</protein>
<feature type="transmembrane region" description="Helical" evidence="9">
    <location>
        <begin position="185"/>
        <end position="205"/>
    </location>
</feature>
<keyword evidence="5" id="KW-0653">Protein transport</keyword>
<feature type="transmembrane region" description="Helical" evidence="9">
    <location>
        <begin position="157"/>
        <end position="179"/>
    </location>
</feature>
<dbReference type="AlphaFoldDB" id="A0A382M9V9"/>
<organism evidence="11">
    <name type="scientific">marine metagenome</name>
    <dbReference type="NCBI Taxonomy" id="408172"/>
    <lineage>
        <taxon>unclassified sequences</taxon>
        <taxon>metagenomes</taxon>
        <taxon>ecological metagenomes</taxon>
    </lineage>
</organism>
<keyword evidence="2" id="KW-0813">Transport</keyword>
<evidence type="ECO:0000256" key="8">
    <source>
        <dbReference type="ARBA" id="ARBA00023136"/>
    </source>
</evidence>
<feature type="transmembrane region" description="Helical" evidence="9">
    <location>
        <begin position="226"/>
        <end position="244"/>
    </location>
</feature>
<dbReference type="Gene3D" id="1.20.1640.10">
    <property type="entry name" value="Multidrug efflux transporter AcrB transmembrane domain"/>
    <property type="match status" value="1"/>
</dbReference>
<proteinExistence type="predicted"/>
<dbReference type="GO" id="GO:0005886">
    <property type="term" value="C:plasma membrane"/>
    <property type="evidence" value="ECO:0007669"/>
    <property type="project" value="UniProtKB-SubCell"/>
</dbReference>
<evidence type="ECO:0000256" key="9">
    <source>
        <dbReference type="SAM" id="Phobius"/>
    </source>
</evidence>
<evidence type="ECO:0000313" key="11">
    <source>
        <dbReference type="EMBL" id="SVC45784.1"/>
    </source>
</evidence>
<sequence length="257" mass="27656">MSFKSSYNKKWKKLMILPVLILIVSLGILGNNYSTFGDFIEKDASLKGGYSITIETEKEFSPKEVENILGEDISVKKLRSIATGSALGYTIDYGGDNIDSFLIEVESLFGVSEYGIEEISPAISQRFWEGTLKAISGAIIAMSLVVFLYFRKVVPALAIVLSGISNIIGTLAAMSLIGISLSASGIAAILMLLGYSIDSNIVLTARVMKNKKDSLEDRITSAVKTGLTMSVTSIAALTVLYLTSTAEILKIISLTLI</sequence>
<comment type="subcellular location">
    <subcellularLocation>
        <location evidence="1">Cell membrane</location>
        <topology evidence="1">Multi-pass membrane protein</topology>
    </subcellularLocation>
</comment>
<evidence type="ECO:0000256" key="7">
    <source>
        <dbReference type="ARBA" id="ARBA00023010"/>
    </source>
</evidence>
<feature type="non-terminal residue" evidence="11">
    <location>
        <position position="257"/>
    </location>
</feature>
<keyword evidence="4 9" id="KW-0812">Transmembrane</keyword>
<reference evidence="11" key="1">
    <citation type="submission" date="2018-05" db="EMBL/GenBank/DDBJ databases">
        <authorList>
            <person name="Lanie J.A."/>
            <person name="Ng W.-L."/>
            <person name="Kazmierczak K.M."/>
            <person name="Andrzejewski T.M."/>
            <person name="Davidsen T.M."/>
            <person name="Wayne K.J."/>
            <person name="Tettelin H."/>
            <person name="Glass J.I."/>
            <person name="Rusch D."/>
            <person name="Podicherti R."/>
            <person name="Tsui H.-C.T."/>
            <person name="Winkler M.E."/>
        </authorList>
    </citation>
    <scope>NUCLEOTIDE SEQUENCE</scope>
</reference>
<accession>A0A382M9V9</accession>
<dbReference type="EMBL" id="UINC01092312">
    <property type="protein sequence ID" value="SVC45784.1"/>
    <property type="molecule type" value="Genomic_DNA"/>
</dbReference>
<keyword evidence="6 9" id="KW-1133">Transmembrane helix</keyword>
<dbReference type="GO" id="GO:0015031">
    <property type="term" value="P:protein transport"/>
    <property type="evidence" value="ECO:0007669"/>
    <property type="project" value="UniProtKB-KW"/>
</dbReference>